<gene>
    <name evidence="11" type="ORF">CYJ32_02585</name>
</gene>
<evidence type="ECO:0000256" key="6">
    <source>
        <dbReference type="ARBA" id="ARBA00022989"/>
    </source>
</evidence>
<feature type="transmembrane region" description="Helical" evidence="9">
    <location>
        <begin position="209"/>
        <end position="229"/>
    </location>
</feature>
<dbReference type="InterPro" id="IPR050297">
    <property type="entry name" value="LipidA_mod_glycosyltrf_83"/>
</dbReference>
<feature type="transmembrane region" description="Helical" evidence="9">
    <location>
        <begin position="323"/>
        <end position="341"/>
    </location>
</feature>
<evidence type="ECO:0000256" key="9">
    <source>
        <dbReference type="SAM" id="Phobius"/>
    </source>
</evidence>
<feature type="transmembrane region" description="Helical" evidence="9">
    <location>
        <begin position="134"/>
        <end position="152"/>
    </location>
</feature>
<dbReference type="EMBL" id="PKGU01000001">
    <property type="protein sequence ID" value="PKZ16323.1"/>
    <property type="molecule type" value="Genomic_DNA"/>
</dbReference>
<feature type="region of interest" description="Disordered" evidence="8">
    <location>
        <begin position="501"/>
        <end position="528"/>
    </location>
</feature>
<dbReference type="InterPro" id="IPR038731">
    <property type="entry name" value="RgtA/B/C-like"/>
</dbReference>
<protein>
    <submittedName>
        <fullName evidence="11">Glycosyl transferase family 39</fullName>
    </submittedName>
</protein>
<dbReference type="GO" id="GO:0005886">
    <property type="term" value="C:plasma membrane"/>
    <property type="evidence" value="ECO:0007669"/>
    <property type="project" value="UniProtKB-SubCell"/>
</dbReference>
<evidence type="ECO:0000256" key="3">
    <source>
        <dbReference type="ARBA" id="ARBA00022676"/>
    </source>
</evidence>
<evidence type="ECO:0000256" key="2">
    <source>
        <dbReference type="ARBA" id="ARBA00022475"/>
    </source>
</evidence>
<feature type="transmembrane region" description="Helical" evidence="9">
    <location>
        <begin position="99"/>
        <end position="122"/>
    </location>
</feature>
<keyword evidence="4 11" id="KW-0808">Transferase</keyword>
<evidence type="ECO:0000313" key="11">
    <source>
        <dbReference type="EMBL" id="PKZ16323.1"/>
    </source>
</evidence>
<organism evidence="11 12">
    <name type="scientific">Alloscardovia omnicolens</name>
    <dbReference type="NCBI Taxonomy" id="419015"/>
    <lineage>
        <taxon>Bacteria</taxon>
        <taxon>Bacillati</taxon>
        <taxon>Actinomycetota</taxon>
        <taxon>Actinomycetes</taxon>
        <taxon>Bifidobacteriales</taxon>
        <taxon>Bifidobacteriaceae</taxon>
        <taxon>Alloscardovia</taxon>
    </lineage>
</organism>
<proteinExistence type="predicted"/>
<keyword evidence="7 9" id="KW-0472">Membrane</keyword>
<dbReference type="AlphaFoldDB" id="A0A2I1M862"/>
<feature type="transmembrane region" description="Helical" evidence="9">
    <location>
        <begin position="467"/>
        <end position="490"/>
    </location>
</feature>
<feature type="transmembrane region" description="Helical" evidence="9">
    <location>
        <begin position="27"/>
        <end position="47"/>
    </location>
</feature>
<dbReference type="Pfam" id="PF13231">
    <property type="entry name" value="PMT_2"/>
    <property type="match status" value="1"/>
</dbReference>
<evidence type="ECO:0000256" key="8">
    <source>
        <dbReference type="SAM" id="MobiDB-lite"/>
    </source>
</evidence>
<keyword evidence="6 9" id="KW-1133">Transmembrane helix</keyword>
<evidence type="ECO:0000259" key="10">
    <source>
        <dbReference type="Pfam" id="PF13231"/>
    </source>
</evidence>
<accession>A0A2I1M862</accession>
<name>A0A2I1M862_9BIFI</name>
<evidence type="ECO:0000256" key="5">
    <source>
        <dbReference type="ARBA" id="ARBA00022692"/>
    </source>
</evidence>
<feature type="transmembrane region" description="Helical" evidence="9">
    <location>
        <begin position="353"/>
        <end position="371"/>
    </location>
</feature>
<keyword evidence="3" id="KW-0328">Glycosyltransferase</keyword>
<feature type="transmembrane region" description="Helical" evidence="9">
    <location>
        <begin position="236"/>
        <end position="256"/>
    </location>
</feature>
<keyword evidence="5 9" id="KW-0812">Transmembrane</keyword>
<feature type="domain" description="Glycosyltransferase RgtA/B/C/D-like" evidence="10">
    <location>
        <begin position="83"/>
        <end position="243"/>
    </location>
</feature>
<evidence type="ECO:0000313" key="12">
    <source>
        <dbReference type="Proteomes" id="UP000242263"/>
    </source>
</evidence>
<keyword evidence="2" id="KW-1003">Cell membrane</keyword>
<evidence type="ECO:0000256" key="1">
    <source>
        <dbReference type="ARBA" id="ARBA00004651"/>
    </source>
</evidence>
<evidence type="ECO:0000256" key="4">
    <source>
        <dbReference type="ARBA" id="ARBA00022679"/>
    </source>
</evidence>
<feature type="transmembrane region" description="Helical" evidence="9">
    <location>
        <begin position="432"/>
        <end position="455"/>
    </location>
</feature>
<dbReference type="PANTHER" id="PTHR33908">
    <property type="entry name" value="MANNOSYLTRANSFERASE YKCB-RELATED"/>
    <property type="match status" value="1"/>
</dbReference>
<dbReference type="RefSeq" id="WP_101541256.1">
    <property type="nucleotide sequence ID" value="NZ_PKGU01000001.1"/>
</dbReference>
<feature type="transmembrane region" description="Helical" evidence="9">
    <location>
        <begin position="377"/>
        <end position="399"/>
    </location>
</feature>
<dbReference type="GO" id="GO:0016763">
    <property type="term" value="F:pentosyltransferase activity"/>
    <property type="evidence" value="ECO:0007669"/>
    <property type="project" value="TreeGrafter"/>
</dbReference>
<dbReference type="PANTHER" id="PTHR33908:SF3">
    <property type="entry name" value="UNDECAPRENYL PHOSPHATE-ALPHA-4-AMINO-4-DEOXY-L-ARABINOSE ARABINOSYL TRANSFERASE"/>
    <property type="match status" value="1"/>
</dbReference>
<reference evidence="11 12" key="1">
    <citation type="submission" date="2017-12" db="EMBL/GenBank/DDBJ databases">
        <title>Phylogenetic diversity of female urinary microbiome.</title>
        <authorList>
            <person name="Thomas-White K."/>
            <person name="Wolfe A.J."/>
        </authorList>
    </citation>
    <scope>NUCLEOTIDE SEQUENCE [LARGE SCALE GENOMIC DNA]</scope>
    <source>
        <strain evidence="11 12">UMB0064</strain>
    </source>
</reference>
<dbReference type="GO" id="GO:0009103">
    <property type="term" value="P:lipopolysaccharide biosynthetic process"/>
    <property type="evidence" value="ECO:0007669"/>
    <property type="project" value="UniProtKB-ARBA"/>
</dbReference>
<feature type="transmembrane region" description="Helical" evidence="9">
    <location>
        <begin position="406"/>
        <end position="426"/>
    </location>
</feature>
<sequence>MTSSTHSRSTNRYTNRFVLPSRSRTDWIAFGVVMLAAVAVFFVNLTASGYANEFYSAAAQAGSQNWWAFLWGSSDAGNAITVDKPPASIWLMALSARAFGLNSFAILLPQAVLGVLTTGLIYSVTRRYWGNWTGILASVIFMATPVAALMFRFNNPDALLVFLEVAAVAATLRALEHDTTRLGNLRRTGWMALAGVAVGFGFLTKQLQVMLILPGIALAFMIASPTKFWRRLLDGIVALVTMTISAGWWVLLTVLVPASMRPYIGGSQNNSFLELTFGYNGLGRLTGDETGSVVPGESGKSQGRQWGETGWNRLFTSDFNGQISWLVFAALAGLIVALAVAGWKNRTDIRRACAIIFGGWLIVTWLIFSYMSGIFHAYYTVAIAPAIAVLSAAGVALLWSERHTIWAPLTAAVTIMITAGWSFTLISQASGYAMIAYTVLITGGIAGIIFIALGISNISELNLNLPLLRTISALGAALALVSALAGPIAWTAATISTGHRGSIVSAGPQTSMGGEPRGGGMTPPSTNN</sequence>
<evidence type="ECO:0000256" key="7">
    <source>
        <dbReference type="ARBA" id="ARBA00023136"/>
    </source>
</evidence>
<dbReference type="GO" id="GO:0010041">
    <property type="term" value="P:response to iron(III) ion"/>
    <property type="evidence" value="ECO:0007669"/>
    <property type="project" value="TreeGrafter"/>
</dbReference>
<dbReference type="Proteomes" id="UP000242263">
    <property type="component" value="Unassembled WGS sequence"/>
</dbReference>
<comment type="subcellular location">
    <subcellularLocation>
        <location evidence="1">Cell membrane</location>
        <topology evidence="1">Multi-pass membrane protein</topology>
    </subcellularLocation>
</comment>
<comment type="caution">
    <text evidence="11">The sequence shown here is derived from an EMBL/GenBank/DDBJ whole genome shotgun (WGS) entry which is preliminary data.</text>
</comment>